<keyword evidence="1" id="KW-0472">Membrane</keyword>
<feature type="transmembrane region" description="Helical" evidence="1">
    <location>
        <begin position="55"/>
        <end position="73"/>
    </location>
</feature>
<evidence type="ECO:0000313" key="2">
    <source>
        <dbReference type="EMBL" id="CAA9515096.1"/>
    </source>
</evidence>
<feature type="non-terminal residue" evidence="2">
    <location>
        <position position="1"/>
    </location>
</feature>
<accession>A0A6J4T766</accession>
<proteinExistence type="predicted"/>
<feature type="transmembrane region" description="Helical" evidence="1">
    <location>
        <begin position="79"/>
        <end position="96"/>
    </location>
</feature>
<gene>
    <name evidence="2" type="ORF">AVDCRST_MAG12-3432</name>
</gene>
<dbReference type="EMBL" id="CADCVK010000483">
    <property type="protein sequence ID" value="CAA9515096.1"/>
    <property type="molecule type" value="Genomic_DNA"/>
</dbReference>
<dbReference type="AlphaFoldDB" id="A0A6J4T766"/>
<keyword evidence="1" id="KW-1133">Transmembrane helix</keyword>
<keyword evidence="1" id="KW-0812">Transmembrane</keyword>
<organism evidence="2">
    <name type="scientific">uncultured Rubrobacteraceae bacterium</name>
    <dbReference type="NCBI Taxonomy" id="349277"/>
    <lineage>
        <taxon>Bacteria</taxon>
        <taxon>Bacillati</taxon>
        <taxon>Actinomycetota</taxon>
        <taxon>Rubrobacteria</taxon>
        <taxon>Rubrobacterales</taxon>
        <taxon>Rubrobacteraceae</taxon>
        <taxon>environmental samples</taxon>
    </lineage>
</organism>
<reference evidence="2" key="1">
    <citation type="submission" date="2020-02" db="EMBL/GenBank/DDBJ databases">
        <authorList>
            <person name="Meier V. D."/>
        </authorList>
    </citation>
    <scope>NUCLEOTIDE SEQUENCE</scope>
    <source>
        <strain evidence="2">AVDCRST_MAG12</strain>
    </source>
</reference>
<name>A0A6J4T766_9ACTN</name>
<sequence length="182" mass="19886">DEEMIGEVRDHFEHDRGKLLRSVGASAGDVVAGYDRERESELLANSIQAAVARTAAIEAGALGIGAVVVALATTRFLDATGIIAAAIIAGYGLFVLPNRRRKARQDFGEKTDALRRRLGEVLRRQFESEIGRSVEGMREAIAPYTRFVRTEHARMGRAREDLAEIDAEVDALKQEIEAPRGG</sequence>
<protein>
    <submittedName>
        <fullName evidence="2">Dynamin family</fullName>
    </submittedName>
</protein>
<evidence type="ECO:0000256" key="1">
    <source>
        <dbReference type="SAM" id="Phobius"/>
    </source>
</evidence>